<comment type="caution">
    <text evidence="3">The sequence shown here is derived from an EMBL/GenBank/DDBJ whole genome shotgun (WGS) entry which is preliminary data.</text>
</comment>
<feature type="transmembrane region" description="Helical" evidence="1">
    <location>
        <begin position="119"/>
        <end position="137"/>
    </location>
</feature>
<dbReference type="Proteomes" id="UP001152747">
    <property type="component" value="Unassembled WGS sequence"/>
</dbReference>
<feature type="signal peptide" evidence="2">
    <location>
        <begin position="1"/>
        <end position="23"/>
    </location>
</feature>
<accession>A0A9P1MYU7</accession>
<evidence type="ECO:0000313" key="3">
    <source>
        <dbReference type="EMBL" id="CAI5445284.1"/>
    </source>
</evidence>
<evidence type="ECO:0000256" key="1">
    <source>
        <dbReference type="SAM" id="Phobius"/>
    </source>
</evidence>
<keyword evidence="2" id="KW-0732">Signal</keyword>
<sequence>MLPTCQLLTSSLILSTLFSVSRTRPVVSIPINLNSTSIDILPKNSNSTLLQDILWGKDKKKMVDTSTYITLRENDWRDAHEGRMIIWSLESQYHPDYGKTYSKGRKINYEQRHTKSSQLMSFCILGSVIGFILYTYFSHVLMVRRLDRELEATRLRELVQRSALIMAGSVQQQNEIDLTERRRSLINMFKAFKL</sequence>
<keyword evidence="4" id="KW-1185">Reference proteome</keyword>
<feature type="chain" id="PRO_5040366039" evidence="2">
    <location>
        <begin position="24"/>
        <end position="194"/>
    </location>
</feature>
<protein>
    <submittedName>
        <fullName evidence="3">Uncharacterized protein</fullName>
    </submittedName>
</protein>
<evidence type="ECO:0000313" key="4">
    <source>
        <dbReference type="Proteomes" id="UP001152747"/>
    </source>
</evidence>
<keyword evidence="1" id="KW-1133">Transmembrane helix</keyword>
<organism evidence="3 4">
    <name type="scientific">Caenorhabditis angaria</name>
    <dbReference type="NCBI Taxonomy" id="860376"/>
    <lineage>
        <taxon>Eukaryota</taxon>
        <taxon>Metazoa</taxon>
        <taxon>Ecdysozoa</taxon>
        <taxon>Nematoda</taxon>
        <taxon>Chromadorea</taxon>
        <taxon>Rhabditida</taxon>
        <taxon>Rhabditina</taxon>
        <taxon>Rhabditomorpha</taxon>
        <taxon>Rhabditoidea</taxon>
        <taxon>Rhabditidae</taxon>
        <taxon>Peloderinae</taxon>
        <taxon>Caenorhabditis</taxon>
    </lineage>
</organism>
<reference evidence="3" key="1">
    <citation type="submission" date="2022-11" db="EMBL/GenBank/DDBJ databases">
        <authorList>
            <person name="Kikuchi T."/>
        </authorList>
    </citation>
    <scope>NUCLEOTIDE SEQUENCE</scope>
    <source>
        <strain evidence="3">PS1010</strain>
    </source>
</reference>
<evidence type="ECO:0000256" key="2">
    <source>
        <dbReference type="SAM" id="SignalP"/>
    </source>
</evidence>
<gene>
    <name evidence="3" type="ORF">CAMP_LOCUS7921</name>
</gene>
<keyword evidence="1" id="KW-0812">Transmembrane</keyword>
<dbReference type="AlphaFoldDB" id="A0A9P1MYU7"/>
<name>A0A9P1MYU7_9PELO</name>
<keyword evidence="1" id="KW-0472">Membrane</keyword>
<dbReference type="EMBL" id="CANHGI010000003">
    <property type="protein sequence ID" value="CAI5445284.1"/>
    <property type="molecule type" value="Genomic_DNA"/>
</dbReference>
<proteinExistence type="predicted"/>
<dbReference type="OrthoDB" id="5870974at2759"/>